<evidence type="ECO:0000256" key="7">
    <source>
        <dbReference type="SAM" id="MobiDB-lite"/>
    </source>
</evidence>
<reference evidence="10" key="2">
    <citation type="journal article" date="2014" name="Mol. Biochem. Parasitol.">
        <title>Capturing the variant surface glycoprotein repertoire (the VSGnome) of Trypanosoma brucei Lister 427.</title>
        <authorList>
            <person name="Cross G.A."/>
            <person name="Kim H.S."/>
            <person name="Wickstead B."/>
        </authorList>
    </citation>
    <scope>NUCLEOTIDE SEQUENCE</scope>
    <source>
        <strain evidence="10">Lister 427</strain>
    </source>
</reference>
<dbReference type="SUPFAM" id="SSF58087">
    <property type="entry name" value="Variant surface glycoprotein (N-terminal domain)"/>
    <property type="match status" value="1"/>
</dbReference>
<comment type="subcellular location">
    <subcellularLocation>
        <location evidence="1">Cell membrane</location>
        <topology evidence="1">Lipid-anchor</topology>
        <topology evidence="1">GPI-anchor</topology>
    </subcellularLocation>
</comment>
<dbReference type="VEuPathDB" id="TriTrypDB:Tb927.9.440"/>
<evidence type="ECO:0000256" key="6">
    <source>
        <dbReference type="ARBA" id="ARBA00023288"/>
    </source>
</evidence>
<feature type="chain" id="PRO_5004057559" evidence="8">
    <location>
        <begin position="21"/>
        <end position="483"/>
    </location>
</feature>
<feature type="compositionally biased region" description="Basic and acidic residues" evidence="7">
    <location>
        <begin position="414"/>
        <end position="443"/>
    </location>
</feature>
<evidence type="ECO:0000256" key="4">
    <source>
        <dbReference type="ARBA" id="ARBA00023136"/>
    </source>
</evidence>
<evidence type="ECO:0000256" key="5">
    <source>
        <dbReference type="ARBA" id="ARBA00023180"/>
    </source>
</evidence>
<dbReference type="GO" id="GO:0005886">
    <property type="term" value="C:plasma membrane"/>
    <property type="evidence" value="ECO:0007669"/>
    <property type="project" value="UniProtKB-SubCell"/>
</dbReference>
<feature type="region of interest" description="Disordered" evidence="7">
    <location>
        <begin position="401"/>
        <end position="443"/>
    </location>
</feature>
<dbReference type="GO" id="GO:0098552">
    <property type="term" value="C:side of membrane"/>
    <property type="evidence" value="ECO:0007669"/>
    <property type="project" value="UniProtKB-KW"/>
</dbReference>
<dbReference type="VEuPathDB" id="TriTrypDB:Tb427_000296400"/>
<dbReference type="AlphaFoldDB" id="M4SXB7"/>
<feature type="compositionally biased region" description="Polar residues" evidence="7">
    <location>
        <begin position="401"/>
        <end position="413"/>
    </location>
</feature>
<evidence type="ECO:0000256" key="8">
    <source>
        <dbReference type="SAM" id="SignalP"/>
    </source>
</evidence>
<reference evidence="10" key="1">
    <citation type="submission" date="2013-02" db="EMBL/GenBank/DDBJ databases">
        <authorList>
            <person name="Cross G.A.M."/>
            <person name="Kim H.-S."/>
            <person name="Wickstead B."/>
        </authorList>
    </citation>
    <scope>NUCLEOTIDE SEQUENCE</scope>
    <source>
        <strain evidence="10">Lister 427</strain>
    </source>
</reference>
<evidence type="ECO:0000256" key="2">
    <source>
        <dbReference type="ARBA" id="ARBA00022475"/>
    </source>
</evidence>
<keyword evidence="6" id="KW-0449">Lipoprotein</keyword>
<keyword evidence="8" id="KW-0732">Signal</keyword>
<accession>M4SXB7</accession>
<dbReference type="EMBL" id="KC612495">
    <property type="protein sequence ID" value="AGH59926.1"/>
    <property type="molecule type" value="Genomic_DNA"/>
</dbReference>
<evidence type="ECO:0000313" key="10">
    <source>
        <dbReference type="EMBL" id="AGH59926.1"/>
    </source>
</evidence>
<feature type="signal peptide" evidence="8">
    <location>
        <begin position="1"/>
        <end position="20"/>
    </location>
</feature>
<dbReference type="Pfam" id="PF00913">
    <property type="entry name" value="Trypan_glycop"/>
    <property type="match status" value="1"/>
</dbReference>
<feature type="domain" description="Trypanosome variant surface glycoprotein A-type N-terminal" evidence="9">
    <location>
        <begin position="14"/>
        <end position="393"/>
    </location>
</feature>
<proteinExistence type="predicted"/>
<organism evidence="10">
    <name type="scientific">Trypanosoma brucei</name>
    <dbReference type="NCBI Taxonomy" id="5691"/>
    <lineage>
        <taxon>Eukaryota</taxon>
        <taxon>Discoba</taxon>
        <taxon>Euglenozoa</taxon>
        <taxon>Kinetoplastea</taxon>
        <taxon>Metakinetoplastina</taxon>
        <taxon>Trypanosomatida</taxon>
        <taxon>Trypanosomatidae</taxon>
        <taxon>Trypanosoma</taxon>
    </lineage>
</organism>
<protein>
    <submittedName>
        <fullName evidence="10">Variant surface glycoprotein 757</fullName>
    </submittedName>
</protein>
<name>M4SXB7_9TRYP</name>
<evidence type="ECO:0000259" key="9">
    <source>
        <dbReference type="Pfam" id="PF00913"/>
    </source>
</evidence>
<sequence length="483" mass="51739">MTDSASICRIAAFLVAITIASEPATEEGLHETGKEIKFVCDTRRQLAALRTNLHAAVSAAESELSTGRHLVTKLQLAAAMTTGNDSLKFTTIAAGAAENLNSAISQAEADKNKVQAAAEAIGELIGATDAIADAGSLSIEGKAEAQTSVDGLPGGKFQIRYGSIEERRSRCETTPATEAADADEMHPQGKLRIKLAHLENRAKTSTDTDVAALCGKNSATISDCTSITANDLTYYMITTGSLLTEKITQYTRTADNSDDYKPSSPQPAGKIPSEAYASTRLTKVKGAEIAVQKLTFRAEQLKGAAPLKTTAAKQTILCAINPAAKLSSLGEAENKIQAVITQLYGADGTNIDKEVWQKIDAIPVEKSATLDDTATNIGTLNDLSKLARAISFYLNKKSQQPPITKEQTTVQPSQKKESGEKKEEKKEGDKTDECKATEEKDCDTKKCDWNKEKKECKVKEGAAVISYVMKAPLLLTILIYLNL</sequence>
<evidence type="ECO:0000256" key="3">
    <source>
        <dbReference type="ARBA" id="ARBA00022622"/>
    </source>
</evidence>
<dbReference type="GO" id="GO:0042783">
    <property type="term" value="P:symbiont-mediated evasion of host immune response"/>
    <property type="evidence" value="ECO:0007669"/>
    <property type="project" value="InterPro"/>
</dbReference>
<keyword evidence="3" id="KW-0336">GPI-anchor</keyword>
<dbReference type="Gene3D" id="1.10.470.10">
    <property type="entry name" value="Variant Surface Glycoprotein, subunit A, domain 2"/>
    <property type="match status" value="1"/>
</dbReference>
<dbReference type="InterPro" id="IPR001812">
    <property type="entry name" value="Trypano_VSG_A_N_dom"/>
</dbReference>
<keyword evidence="5" id="KW-0325">Glycoprotein</keyword>
<keyword evidence="2" id="KW-1003">Cell membrane</keyword>
<dbReference type="VEuPathDB" id="TriTrypDB:Tb1125.9.440"/>
<evidence type="ECO:0000256" key="1">
    <source>
        <dbReference type="ARBA" id="ARBA00004609"/>
    </source>
</evidence>
<keyword evidence="4" id="KW-0472">Membrane</keyword>